<dbReference type="Proteomes" id="UP000238479">
    <property type="component" value="Chromosome 1"/>
</dbReference>
<evidence type="ECO:0000313" key="5">
    <source>
        <dbReference type="EMBL" id="PRQ58167.1"/>
    </source>
</evidence>
<dbReference type="Pfam" id="PF00856">
    <property type="entry name" value="SET"/>
    <property type="match status" value="1"/>
</dbReference>
<dbReference type="InterPro" id="IPR001214">
    <property type="entry name" value="SET_dom"/>
</dbReference>
<organism evidence="5 6">
    <name type="scientific">Rosa chinensis</name>
    <name type="common">China rose</name>
    <dbReference type="NCBI Taxonomy" id="74649"/>
    <lineage>
        <taxon>Eukaryota</taxon>
        <taxon>Viridiplantae</taxon>
        <taxon>Streptophyta</taxon>
        <taxon>Embryophyta</taxon>
        <taxon>Tracheophyta</taxon>
        <taxon>Spermatophyta</taxon>
        <taxon>Magnoliopsida</taxon>
        <taxon>eudicotyledons</taxon>
        <taxon>Gunneridae</taxon>
        <taxon>Pentapetalae</taxon>
        <taxon>rosids</taxon>
        <taxon>fabids</taxon>
        <taxon>Rosales</taxon>
        <taxon>Rosaceae</taxon>
        <taxon>Rosoideae</taxon>
        <taxon>Rosoideae incertae sedis</taxon>
        <taxon>Rosa</taxon>
    </lineage>
</organism>
<evidence type="ECO:0000259" key="4">
    <source>
        <dbReference type="Pfam" id="PF01145"/>
    </source>
</evidence>
<dbReference type="Gene3D" id="2.170.270.10">
    <property type="entry name" value="SET domain"/>
    <property type="match status" value="1"/>
</dbReference>
<keyword evidence="1" id="KW-0805">Transcription regulation</keyword>
<dbReference type="Pfam" id="PF01145">
    <property type="entry name" value="Band_7"/>
    <property type="match status" value="1"/>
</dbReference>
<dbReference type="SUPFAM" id="SSF82199">
    <property type="entry name" value="SET domain"/>
    <property type="match status" value="1"/>
</dbReference>
<evidence type="ECO:0000313" key="6">
    <source>
        <dbReference type="Proteomes" id="UP000238479"/>
    </source>
</evidence>
<gene>
    <name evidence="5" type="ORF">RchiOBHm_Chr1g0356281</name>
</gene>
<sequence>MRAEKLPFVLLAVFTIGPRANDMEAVQKYAKLISNHDKNSNHVKELVQTIIEGDTCVLAASMTMKEVFKGTKEFKKEVFENVQLELDQLLSMLERLWGDRRVADKRKNEYQFGKKLQYKSACYFFRIDKEHIIDATCKGGIARFVNHSCSVAFLAERDIFPGEEITYDHHFNHEDEGKKIPYVFVSQRIAGAT</sequence>
<dbReference type="GO" id="GO:0042800">
    <property type="term" value="F:histone H3K4 methyltransferase activity"/>
    <property type="evidence" value="ECO:0007669"/>
    <property type="project" value="TreeGrafter"/>
</dbReference>
<evidence type="ECO:0000256" key="2">
    <source>
        <dbReference type="ARBA" id="ARBA00023163"/>
    </source>
</evidence>
<dbReference type="SUPFAM" id="SSF117892">
    <property type="entry name" value="Band 7/SPFH domain"/>
    <property type="match status" value="1"/>
</dbReference>
<name>A0A2P6SHL0_ROSCH</name>
<keyword evidence="6" id="KW-1185">Reference proteome</keyword>
<dbReference type="GO" id="GO:0045893">
    <property type="term" value="P:positive regulation of DNA-templated transcription"/>
    <property type="evidence" value="ECO:0007669"/>
    <property type="project" value="TreeGrafter"/>
</dbReference>
<evidence type="ECO:0000256" key="1">
    <source>
        <dbReference type="ARBA" id="ARBA00023015"/>
    </source>
</evidence>
<dbReference type="InterPro" id="IPR046341">
    <property type="entry name" value="SET_dom_sf"/>
</dbReference>
<dbReference type="PANTHER" id="PTHR45838">
    <property type="entry name" value="HISTONE-LYSINE-N-METHYLTRANSFERASE 2 KMT2 FAMILY MEMBER"/>
    <property type="match status" value="1"/>
</dbReference>
<feature type="domain" description="Band 7" evidence="4">
    <location>
        <begin position="26"/>
        <end position="88"/>
    </location>
</feature>
<reference evidence="5 6" key="1">
    <citation type="journal article" date="2018" name="Nat. Genet.">
        <title>The Rosa genome provides new insights in the design of modern roses.</title>
        <authorList>
            <person name="Bendahmane M."/>
        </authorList>
    </citation>
    <scope>NUCLEOTIDE SEQUENCE [LARGE SCALE GENOMIC DNA]</scope>
    <source>
        <strain evidence="6">cv. Old Blush</strain>
    </source>
</reference>
<comment type="caution">
    <text evidence="5">The sequence shown here is derived from an EMBL/GenBank/DDBJ whole genome shotgun (WGS) entry which is preliminary data.</text>
</comment>
<dbReference type="PANTHER" id="PTHR45838:SF4">
    <property type="entry name" value="HISTONE-LYSINE N-METHYLTRANSFERASE TRITHORAX"/>
    <property type="match status" value="1"/>
</dbReference>
<accession>A0A2P6SHL0</accession>
<dbReference type="EMBL" id="PDCK01000039">
    <property type="protein sequence ID" value="PRQ58167.1"/>
    <property type="molecule type" value="Genomic_DNA"/>
</dbReference>
<dbReference type="GO" id="GO:0035097">
    <property type="term" value="C:histone methyltransferase complex"/>
    <property type="evidence" value="ECO:0007669"/>
    <property type="project" value="TreeGrafter"/>
</dbReference>
<evidence type="ECO:0000259" key="3">
    <source>
        <dbReference type="Pfam" id="PF00856"/>
    </source>
</evidence>
<proteinExistence type="predicted"/>
<keyword evidence="2" id="KW-0804">Transcription</keyword>
<dbReference type="Gramene" id="PRQ58167">
    <property type="protein sequence ID" value="PRQ58167"/>
    <property type="gene ID" value="RchiOBHm_Chr1g0356281"/>
</dbReference>
<dbReference type="InterPro" id="IPR036013">
    <property type="entry name" value="Band_7/SPFH_dom_sf"/>
</dbReference>
<dbReference type="InterPro" id="IPR001107">
    <property type="entry name" value="Band_7"/>
</dbReference>
<protein>
    <submittedName>
        <fullName evidence="5">Putative chromatin remodeling SET family</fullName>
    </submittedName>
</protein>
<dbReference type="AlphaFoldDB" id="A0A2P6SHL0"/>
<feature type="domain" description="SET" evidence="3">
    <location>
        <begin position="99"/>
        <end position="169"/>
    </location>
</feature>
<dbReference type="Gene3D" id="3.30.479.30">
    <property type="entry name" value="Band 7 domain"/>
    <property type="match status" value="1"/>
</dbReference>